<dbReference type="GeneID" id="83198951"/>
<reference evidence="2" key="2">
    <citation type="journal article" date="2023" name="IMA Fungus">
        <title>Comparative genomic study of the Penicillium genus elucidates a diverse pangenome and 15 lateral gene transfer events.</title>
        <authorList>
            <person name="Petersen C."/>
            <person name="Sorensen T."/>
            <person name="Nielsen M.R."/>
            <person name="Sondergaard T.E."/>
            <person name="Sorensen J.L."/>
            <person name="Fitzpatrick D.A."/>
            <person name="Frisvad J.C."/>
            <person name="Nielsen K.L."/>
        </authorList>
    </citation>
    <scope>NUCLEOTIDE SEQUENCE</scope>
    <source>
        <strain evidence="2">IBT 19713</strain>
    </source>
</reference>
<sequence length="256" mass="27886">MKFFTLLLSLAAVSNAAPTGIFDNNFDFSEDLLDYYGKVSQYIDKYRQNPGAAYACDVSKIALPSYAAGLADQPSGLKPKYVALGRGTQNYTCADSTKETTPTAIGAVADLFNATCIAANYPDLMELMPNAAYRMSLPTDTKLLSSLRLPLGNMQLLGHHFFHDATTPEFNLDTTIDRQFGVLMTNKVSQLKAPSNAFQGQNGAVAWLYLKTVAGTVGDYKAVYRVNTASGAAPKTCEGQPPSFEMQYSANYYFFD</sequence>
<dbReference type="Proteomes" id="UP001150941">
    <property type="component" value="Unassembled WGS sequence"/>
</dbReference>
<dbReference type="RefSeq" id="XP_058334789.1">
    <property type="nucleotide sequence ID" value="XM_058471648.1"/>
</dbReference>
<comment type="caution">
    <text evidence="2">The sequence shown here is derived from an EMBL/GenBank/DDBJ whole genome shotgun (WGS) entry which is preliminary data.</text>
</comment>
<organism evidence="2 3">
    <name type="scientific">Penicillium chermesinum</name>
    <dbReference type="NCBI Taxonomy" id="63820"/>
    <lineage>
        <taxon>Eukaryota</taxon>
        <taxon>Fungi</taxon>
        <taxon>Dikarya</taxon>
        <taxon>Ascomycota</taxon>
        <taxon>Pezizomycotina</taxon>
        <taxon>Eurotiomycetes</taxon>
        <taxon>Eurotiomycetidae</taxon>
        <taxon>Eurotiales</taxon>
        <taxon>Aspergillaceae</taxon>
        <taxon>Penicillium</taxon>
    </lineage>
</organism>
<feature type="signal peptide" evidence="1">
    <location>
        <begin position="1"/>
        <end position="16"/>
    </location>
</feature>
<dbReference type="InterPro" id="IPR021851">
    <property type="entry name" value="DUF3455"/>
</dbReference>
<name>A0A9W9PID0_9EURO</name>
<evidence type="ECO:0000313" key="2">
    <source>
        <dbReference type="EMBL" id="KAJ5247368.1"/>
    </source>
</evidence>
<dbReference type="PANTHER" id="PTHR35567">
    <property type="entry name" value="MALATE DEHYDROGENASE (AFU_ORTHOLOGUE AFUA_2G13800)"/>
    <property type="match status" value="1"/>
</dbReference>
<protein>
    <recommendedName>
        <fullName evidence="4">Malate dehydrogenase</fullName>
    </recommendedName>
</protein>
<evidence type="ECO:0000313" key="3">
    <source>
        <dbReference type="Proteomes" id="UP001150941"/>
    </source>
</evidence>
<reference evidence="2" key="1">
    <citation type="submission" date="2022-11" db="EMBL/GenBank/DDBJ databases">
        <authorList>
            <person name="Petersen C."/>
        </authorList>
    </citation>
    <scope>NUCLEOTIDE SEQUENCE</scope>
    <source>
        <strain evidence="2">IBT 19713</strain>
    </source>
</reference>
<dbReference type="PANTHER" id="PTHR35567:SF1">
    <property type="entry name" value="CONSERVED FUNGAL PROTEIN (AFU_ORTHOLOGUE AFUA_1G14230)"/>
    <property type="match status" value="1"/>
</dbReference>
<keyword evidence="3" id="KW-1185">Reference proteome</keyword>
<evidence type="ECO:0008006" key="4">
    <source>
        <dbReference type="Google" id="ProtNLM"/>
    </source>
</evidence>
<proteinExistence type="predicted"/>
<feature type="chain" id="PRO_5040790668" description="Malate dehydrogenase" evidence="1">
    <location>
        <begin position="17"/>
        <end position="256"/>
    </location>
</feature>
<dbReference type="Pfam" id="PF11693">
    <property type="entry name" value="DUF2990"/>
    <property type="match status" value="1"/>
</dbReference>
<dbReference type="Pfam" id="PF11937">
    <property type="entry name" value="DUF3455"/>
    <property type="match status" value="1"/>
</dbReference>
<dbReference type="EMBL" id="JAPQKS010000002">
    <property type="protein sequence ID" value="KAJ5247368.1"/>
    <property type="molecule type" value="Genomic_DNA"/>
</dbReference>
<dbReference type="OrthoDB" id="1859733at2759"/>
<keyword evidence="1" id="KW-0732">Signal</keyword>
<accession>A0A9W9PID0</accession>
<gene>
    <name evidence="2" type="ORF">N7468_002351</name>
</gene>
<dbReference type="AlphaFoldDB" id="A0A9W9PID0"/>
<dbReference type="InterPro" id="IPR021706">
    <property type="entry name" value="DUF2990"/>
</dbReference>
<evidence type="ECO:0000256" key="1">
    <source>
        <dbReference type="SAM" id="SignalP"/>
    </source>
</evidence>